<dbReference type="InterPro" id="IPR023424">
    <property type="entry name" value="OadG"/>
</dbReference>
<evidence type="ECO:0000256" key="16">
    <source>
        <dbReference type="HAMAP-Rule" id="MF_00404"/>
    </source>
</evidence>
<dbReference type="GO" id="GO:0005886">
    <property type="term" value="C:plasma membrane"/>
    <property type="evidence" value="ECO:0007669"/>
    <property type="project" value="UniProtKB-SubCell"/>
</dbReference>
<keyword evidence="14 16" id="KW-0739">Sodium transport</keyword>
<dbReference type="Pfam" id="PF04277">
    <property type="entry name" value="OAD_gamma"/>
    <property type="match status" value="1"/>
</dbReference>
<feature type="transmembrane region" description="Helical" evidence="16 17">
    <location>
        <begin position="13"/>
        <end position="32"/>
    </location>
</feature>
<evidence type="ECO:0000256" key="2">
    <source>
        <dbReference type="ARBA" id="ARBA00003002"/>
    </source>
</evidence>
<comment type="subcellular location">
    <subcellularLocation>
        <location evidence="3 16 17">Cell membrane</location>
        <topology evidence="3 16 17">Single-pass membrane protein</topology>
    </subcellularLocation>
</comment>
<evidence type="ECO:0000313" key="19">
    <source>
        <dbReference type="Proteomes" id="UP001212189"/>
    </source>
</evidence>
<evidence type="ECO:0000256" key="5">
    <source>
        <dbReference type="ARBA" id="ARBA00011869"/>
    </source>
</evidence>
<evidence type="ECO:0000256" key="17">
    <source>
        <dbReference type="RuleBase" id="RU004278"/>
    </source>
</evidence>
<evidence type="ECO:0000256" key="12">
    <source>
        <dbReference type="ARBA" id="ARBA00023065"/>
    </source>
</evidence>
<keyword evidence="11 16" id="KW-0915">Sodium</keyword>
<protein>
    <recommendedName>
        <fullName evidence="16">Probable oxaloacetate decarboxylase gamma chain</fullName>
        <ecNumber evidence="16">7.2.4.2</ecNumber>
    </recommendedName>
</protein>
<dbReference type="RefSeq" id="WP_269817735.1">
    <property type="nucleotide sequence ID" value="NZ_CP114976.1"/>
</dbReference>
<keyword evidence="9 16" id="KW-1278">Translocase</keyword>
<keyword evidence="13 16" id="KW-0472">Membrane</keyword>
<dbReference type="AlphaFoldDB" id="A0AAF0AJW3"/>
<keyword evidence="12 16" id="KW-0406">Ion transport</keyword>
<evidence type="ECO:0000256" key="1">
    <source>
        <dbReference type="ARBA" id="ARBA00001959"/>
    </source>
</evidence>
<organism evidence="18 19">
    <name type="scientific">Denitrificimonas caeni</name>
    <dbReference type="NCBI Taxonomy" id="521720"/>
    <lineage>
        <taxon>Bacteria</taxon>
        <taxon>Pseudomonadati</taxon>
        <taxon>Pseudomonadota</taxon>
        <taxon>Gammaproteobacteria</taxon>
        <taxon>Pseudomonadales</taxon>
        <taxon>Pseudomonadaceae</taxon>
        <taxon>Denitrificimonas</taxon>
    </lineage>
</organism>
<gene>
    <name evidence="16" type="primary">oadG</name>
    <name evidence="18" type="ORF">O6P33_10520</name>
</gene>
<reference evidence="18 19" key="1">
    <citation type="submission" date="2022-12" db="EMBL/GenBank/DDBJ databases">
        <title>Coexistence and Characterization of a Novel Tigecycline Resistance gene tet(X) variant and blaNDM-1 in a Pseudomonas caeni Isolate of Chicken Origin.</title>
        <authorList>
            <person name="Lu X."/>
            <person name="Zhang L."/>
            <person name="Li R."/>
            <person name="Wang Z."/>
        </authorList>
    </citation>
    <scope>NUCLEOTIDE SEQUENCE [LARGE SCALE GENOMIC DNA]</scope>
    <source>
        <strain evidence="18 19">CE14</strain>
    </source>
</reference>
<evidence type="ECO:0000256" key="8">
    <source>
        <dbReference type="ARBA" id="ARBA00022692"/>
    </source>
</evidence>
<dbReference type="GO" id="GO:0015451">
    <property type="term" value="F:decarboxylation-driven active transmembrane transporter activity"/>
    <property type="evidence" value="ECO:0007669"/>
    <property type="project" value="UniProtKB-EC"/>
</dbReference>
<keyword evidence="7 16" id="KW-1003">Cell membrane</keyword>
<comment type="similarity">
    <text evidence="4 16 17">Belongs to the OadG family.</text>
</comment>
<dbReference type="InterPro" id="IPR005899">
    <property type="entry name" value="Na_pump_deCOase"/>
</dbReference>
<accession>A0AAF0AJW3</accession>
<proteinExistence type="inferred from homology"/>
<dbReference type="GO" id="GO:0015081">
    <property type="term" value="F:sodium ion transmembrane transporter activity"/>
    <property type="evidence" value="ECO:0007669"/>
    <property type="project" value="UniProtKB-UniRule"/>
</dbReference>
<comment type="subunit">
    <text evidence="5 16">Heterotrimer of an alpha, a beta and a gamma subunit.</text>
</comment>
<dbReference type="HAMAP" id="MF_00404">
    <property type="entry name" value="OadG"/>
    <property type="match status" value="1"/>
</dbReference>
<evidence type="ECO:0000256" key="15">
    <source>
        <dbReference type="ARBA" id="ARBA00048176"/>
    </source>
</evidence>
<evidence type="ECO:0000256" key="9">
    <source>
        <dbReference type="ARBA" id="ARBA00022967"/>
    </source>
</evidence>
<comment type="catalytic activity">
    <reaction evidence="15 16 17">
        <text>oxaloacetate + 2 Na(+)(in) + H(+) = pyruvate + 2 Na(+)(out) + CO2</text>
        <dbReference type="Rhea" id="RHEA:57724"/>
        <dbReference type="ChEBI" id="CHEBI:15361"/>
        <dbReference type="ChEBI" id="CHEBI:15378"/>
        <dbReference type="ChEBI" id="CHEBI:16452"/>
        <dbReference type="ChEBI" id="CHEBI:16526"/>
        <dbReference type="ChEBI" id="CHEBI:29101"/>
        <dbReference type="EC" id="7.2.4.2"/>
    </reaction>
</comment>
<dbReference type="EC" id="7.2.4.2" evidence="16"/>
<comment type="function">
    <text evidence="2 16 17">Catalyzes the decarboxylation of oxaloacetate coupled to Na(+) translocation.</text>
</comment>
<dbReference type="GO" id="GO:0036376">
    <property type="term" value="P:sodium ion export across plasma membrane"/>
    <property type="evidence" value="ECO:0007669"/>
    <property type="project" value="InterPro"/>
</dbReference>
<evidence type="ECO:0000256" key="4">
    <source>
        <dbReference type="ARBA" id="ARBA00005844"/>
    </source>
</evidence>
<evidence type="ECO:0000256" key="7">
    <source>
        <dbReference type="ARBA" id="ARBA00022475"/>
    </source>
</evidence>
<evidence type="ECO:0000256" key="14">
    <source>
        <dbReference type="ARBA" id="ARBA00023201"/>
    </source>
</evidence>
<dbReference type="KEGG" id="dce:O6P33_10520"/>
<comment type="cofactor">
    <cofactor evidence="1 16 17">
        <name>Na(+)</name>
        <dbReference type="ChEBI" id="CHEBI:29101"/>
    </cofactor>
</comment>
<evidence type="ECO:0000256" key="13">
    <source>
        <dbReference type="ARBA" id="ARBA00023136"/>
    </source>
</evidence>
<sequence>MTSQQLLLEGVELMFFGMGLVFLFLILLIFSIRVMSFVLERWAPEAGHVATAVAASTQHESAQVVDPDTLQAMQIAIKQHRARRG</sequence>
<dbReference type="NCBIfam" id="TIGR01195">
    <property type="entry name" value="oadG_fam"/>
    <property type="match status" value="1"/>
</dbReference>
<keyword evidence="10 16" id="KW-1133">Transmembrane helix</keyword>
<evidence type="ECO:0000256" key="11">
    <source>
        <dbReference type="ARBA" id="ARBA00023053"/>
    </source>
</evidence>
<evidence type="ECO:0000256" key="6">
    <source>
        <dbReference type="ARBA" id="ARBA00022448"/>
    </source>
</evidence>
<evidence type="ECO:0000256" key="3">
    <source>
        <dbReference type="ARBA" id="ARBA00004162"/>
    </source>
</evidence>
<name>A0AAF0AJW3_9GAMM</name>
<keyword evidence="6 16" id="KW-0813">Transport</keyword>
<dbReference type="EMBL" id="CP114976">
    <property type="protein sequence ID" value="WBE24791.1"/>
    <property type="molecule type" value="Genomic_DNA"/>
</dbReference>
<dbReference type="GO" id="GO:0008948">
    <property type="term" value="F:oxaloacetate decarboxylase activity"/>
    <property type="evidence" value="ECO:0007669"/>
    <property type="project" value="UniProtKB-UniRule"/>
</dbReference>
<keyword evidence="8 16" id="KW-0812">Transmembrane</keyword>
<keyword evidence="19" id="KW-1185">Reference proteome</keyword>
<dbReference type="Proteomes" id="UP001212189">
    <property type="component" value="Chromosome"/>
</dbReference>
<evidence type="ECO:0000313" key="18">
    <source>
        <dbReference type="EMBL" id="WBE24791.1"/>
    </source>
</evidence>
<evidence type="ECO:0000256" key="10">
    <source>
        <dbReference type="ARBA" id="ARBA00022989"/>
    </source>
</evidence>